<feature type="signal peptide" evidence="2">
    <location>
        <begin position="1"/>
        <end position="17"/>
    </location>
</feature>
<dbReference type="InParanoid" id="A0A067P0B4"/>
<dbReference type="HOGENOM" id="CLU_043994_2_1_1"/>
<dbReference type="PANTHER" id="PTHR11362">
    <property type="entry name" value="PHOSPHATIDYLETHANOLAMINE-BINDING PROTEIN"/>
    <property type="match status" value="1"/>
</dbReference>
<feature type="region of interest" description="Disordered" evidence="1">
    <location>
        <begin position="224"/>
        <end position="257"/>
    </location>
</feature>
<dbReference type="VEuPathDB" id="FungiDB:PLEOSDRAFT_1110657"/>
<dbReference type="EMBL" id="KL198004">
    <property type="protein sequence ID" value="KDQ33614.1"/>
    <property type="molecule type" value="Genomic_DNA"/>
</dbReference>
<protein>
    <recommendedName>
        <fullName evidence="5">PEBP-like protein</fullName>
    </recommendedName>
</protein>
<keyword evidence="2" id="KW-0732">Signal</keyword>
<evidence type="ECO:0000313" key="3">
    <source>
        <dbReference type="EMBL" id="KDQ33614.1"/>
    </source>
</evidence>
<evidence type="ECO:0008006" key="5">
    <source>
        <dbReference type="Google" id="ProtNLM"/>
    </source>
</evidence>
<dbReference type="Proteomes" id="UP000027073">
    <property type="component" value="Unassembled WGS sequence"/>
</dbReference>
<name>A0A067P0B4_PLEO1</name>
<evidence type="ECO:0000256" key="2">
    <source>
        <dbReference type="SAM" id="SignalP"/>
    </source>
</evidence>
<reference evidence="4" key="1">
    <citation type="journal article" date="2014" name="Proc. Natl. Acad. Sci. U.S.A.">
        <title>Extensive sampling of basidiomycete genomes demonstrates inadequacy of the white-rot/brown-rot paradigm for wood decay fungi.</title>
        <authorList>
            <person name="Riley R."/>
            <person name="Salamov A.A."/>
            <person name="Brown D.W."/>
            <person name="Nagy L.G."/>
            <person name="Floudas D."/>
            <person name="Held B.W."/>
            <person name="Levasseur A."/>
            <person name="Lombard V."/>
            <person name="Morin E."/>
            <person name="Otillar R."/>
            <person name="Lindquist E.A."/>
            <person name="Sun H."/>
            <person name="LaButti K.M."/>
            <person name="Schmutz J."/>
            <person name="Jabbour D."/>
            <person name="Luo H."/>
            <person name="Baker S.E."/>
            <person name="Pisabarro A.G."/>
            <person name="Walton J.D."/>
            <person name="Blanchette R.A."/>
            <person name="Henrissat B."/>
            <person name="Martin F."/>
            <person name="Cullen D."/>
            <person name="Hibbett D.S."/>
            <person name="Grigoriev I.V."/>
        </authorList>
    </citation>
    <scope>NUCLEOTIDE SEQUENCE [LARGE SCALE GENOMIC DNA]</scope>
    <source>
        <strain evidence="4">PC15</strain>
    </source>
</reference>
<dbReference type="SUPFAM" id="SSF49777">
    <property type="entry name" value="PEBP-like"/>
    <property type="match status" value="1"/>
</dbReference>
<gene>
    <name evidence="3" type="ORF">PLEOSDRAFT_1110657</name>
</gene>
<sequence length="284" mass="27954">MFNFVVLPIALASFVVAQSASNPALEVEAIKAHFQQAGIVPAGIPSFDPSAVLVADYAGVGGASPGQALTRAQVGPAPAITVTPANSSVSLSGPFTLAMVDFGAVGSDQSAGVTRHWLVNGVTIDNNAVSNASAIAITQYAGPAPPAGSGPHRYAFLLFAQPESFAPPADFSQPNIGVSLFDINAYARDSGLGAIVAGNYITVEEGTATASLSATSAVETSTLAPVSTSSGASSGGSSSTRTSSSPASTSTAPGGGNANQNGAAAFTTSLGWLASSVAAFVVFA</sequence>
<dbReference type="InterPro" id="IPR035810">
    <property type="entry name" value="PEBP_euk"/>
</dbReference>
<evidence type="ECO:0000313" key="4">
    <source>
        <dbReference type="Proteomes" id="UP000027073"/>
    </source>
</evidence>
<dbReference type="PANTHER" id="PTHR11362:SF140">
    <property type="entry name" value="PEBP-LIKE PROTEIN"/>
    <property type="match status" value="1"/>
</dbReference>
<dbReference type="Pfam" id="PF01161">
    <property type="entry name" value="PBP"/>
    <property type="match status" value="1"/>
</dbReference>
<evidence type="ECO:0000256" key="1">
    <source>
        <dbReference type="SAM" id="MobiDB-lite"/>
    </source>
</evidence>
<dbReference type="InterPro" id="IPR008914">
    <property type="entry name" value="PEBP"/>
</dbReference>
<dbReference type="AlphaFoldDB" id="A0A067P0B4"/>
<dbReference type="CDD" id="cd00866">
    <property type="entry name" value="PEBP_euk"/>
    <property type="match status" value="1"/>
</dbReference>
<feature type="chain" id="PRO_5001642737" description="PEBP-like protein" evidence="2">
    <location>
        <begin position="18"/>
        <end position="284"/>
    </location>
</feature>
<proteinExistence type="predicted"/>
<dbReference type="InterPro" id="IPR036610">
    <property type="entry name" value="PEBP-like_sf"/>
</dbReference>
<dbReference type="OrthoDB" id="2506647at2759"/>
<dbReference type="STRING" id="1137138.A0A067P0B4"/>
<organism evidence="3 4">
    <name type="scientific">Pleurotus ostreatus (strain PC15)</name>
    <name type="common">Oyster mushroom</name>
    <dbReference type="NCBI Taxonomy" id="1137138"/>
    <lineage>
        <taxon>Eukaryota</taxon>
        <taxon>Fungi</taxon>
        <taxon>Dikarya</taxon>
        <taxon>Basidiomycota</taxon>
        <taxon>Agaricomycotina</taxon>
        <taxon>Agaricomycetes</taxon>
        <taxon>Agaricomycetidae</taxon>
        <taxon>Agaricales</taxon>
        <taxon>Pleurotineae</taxon>
        <taxon>Pleurotaceae</taxon>
        <taxon>Pleurotus</taxon>
    </lineage>
</organism>
<dbReference type="Gene3D" id="3.90.280.10">
    <property type="entry name" value="PEBP-like"/>
    <property type="match status" value="1"/>
</dbReference>
<accession>A0A067P0B4</accession>